<keyword evidence="2 7" id="KW-0489">Methyltransferase</keyword>
<keyword evidence="3 7" id="KW-0808">Transferase</keyword>
<dbReference type="InterPro" id="IPR001525">
    <property type="entry name" value="C5_MeTfrase"/>
</dbReference>
<dbReference type="InterPro" id="IPR050390">
    <property type="entry name" value="C5-Methyltransferase"/>
</dbReference>
<evidence type="ECO:0000256" key="2">
    <source>
        <dbReference type="ARBA" id="ARBA00022603"/>
    </source>
</evidence>
<name>A0ABM8AXW6_9BACT</name>
<dbReference type="EC" id="2.1.1.37" evidence="1"/>
<feature type="active site" evidence="7">
    <location>
        <position position="72"/>
    </location>
</feature>
<dbReference type="PANTHER" id="PTHR10629">
    <property type="entry name" value="CYTOSINE-SPECIFIC METHYLTRANSFERASE"/>
    <property type="match status" value="1"/>
</dbReference>
<evidence type="ECO:0000256" key="6">
    <source>
        <dbReference type="ARBA" id="ARBA00047422"/>
    </source>
</evidence>
<dbReference type="Pfam" id="PF00145">
    <property type="entry name" value="DNA_methylase"/>
    <property type="match status" value="1"/>
</dbReference>
<evidence type="ECO:0000313" key="10">
    <source>
        <dbReference type="Proteomes" id="UP001317742"/>
    </source>
</evidence>
<comment type="similarity">
    <text evidence="7">Belongs to the class I-like SAM-binding methyltransferase superfamily. C5-methyltransferase family.</text>
</comment>
<organism evidence="9 10">
    <name type="scientific">Pseudodesulfovibrio nedwellii</name>
    <dbReference type="NCBI Taxonomy" id="2973072"/>
    <lineage>
        <taxon>Bacteria</taxon>
        <taxon>Pseudomonadati</taxon>
        <taxon>Thermodesulfobacteriota</taxon>
        <taxon>Desulfovibrionia</taxon>
        <taxon>Desulfovibrionales</taxon>
        <taxon>Desulfovibrionaceae</taxon>
    </lineage>
</organism>
<dbReference type="InterPro" id="IPR018117">
    <property type="entry name" value="C5_DNA_meth_AS"/>
</dbReference>
<proteinExistence type="inferred from homology"/>
<dbReference type="Proteomes" id="UP001317742">
    <property type="component" value="Chromosome"/>
</dbReference>
<dbReference type="Gene3D" id="3.90.120.30">
    <property type="match status" value="1"/>
</dbReference>
<dbReference type="RefSeq" id="WP_281762255.1">
    <property type="nucleotide sequence ID" value="NZ_AP026709.1"/>
</dbReference>
<evidence type="ECO:0000256" key="8">
    <source>
        <dbReference type="SAM" id="MobiDB-lite"/>
    </source>
</evidence>
<protein>
    <recommendedName>
        <fullName evidence="1">DNA (cytosine-5-)-methyltransferase</fullName>
        <ecNumber evidence="1">2.1.1.37</ecNumber>
    </recommendedName>
</protein>
<evidence type="ECO:0000256" key="5">
    <source>
        <dbReference type="ARBA" id="ARBA00022747"/>
    </source>
</evidence>
<reference evidence="9 10" key="1">
    <citation type="submission" date="2022-08" db="EMBL/GenBank/DDBJ databases">
        <title>Genome Sequence of the sulphate-reducing bacterium, Pseudodesulfovibrio sp. SYK.</title>
        <authorList>
            <person name="Kondo R."/>
            <person name="Kataoka T."/>
        </authorList>
    </citation>
    <scope>NUCLEOTIDE SEQUENCE [LARGE SCALE GENOMIC DNA]</scope>
    <source>
        <strain evidence="9 10">SYK</strain>
    </source>
</reference>
<evidence type="ECO:0000256" key="1">
    <source>
        <dbReference type="ARBA" id="ARBA00011975"/>
    </source>
</evidence>
<evidence type="ECO:0000256" key="3">
    <source>
        <dbReference type="ARBA" id="ARBA00022679"/>
    </source>
</evidence>
<gene>
    <name evidence="9" type="ORF">SYK_07110</name>
</gene>
<keyword evidence="10" id="KW-1185">Reference proteome</keyword>
<dbReference type="PANTHER" id="PTHR10629:SF52">
    <property type="entry name" value="DNA (CYTOSINE-5)-METHYLTRANSFERASE 1"/>
    <property type="match status" value="1"/>
</dbReference>
<dbReference type="PROSITE" id="PS00094">
    <property type="entry name" value="C5_MTASE_1"/>
    <property type="match status" value="1"/>
</dbReference>
<evidence type="ECO:0000256" key="4">
    <source>
        <dbReference type="ARBA" id="ARBA00022691"/>
    </source>
</evidence>
<comment type="catalytic activity">
    <reaction evidence="6">
        <text>a 2'-deoxycytidine in DNA + S-adenosyl-L-methionine = a 5-methyl-2'-deoxycytidine in DNA + S-adenosyl-L-homocysteine + H(+)</text>
        <dbReference type="Rhea" id="RHEA:13681"/>
        <dbReference type="Rhea" id="RHEA-COMP:11369"/>
        <dbReference type="Rhea" id="RHEA-COMP:11370"/>
        <dbReference type="ChEBI" id="CHEBI:15378"/>
        <dbReference type="ChEBI" id="CHEBI:57856"/>
        <dbReference type="ChEBI" id="CHEBI:59789"/>
        <dbReference type="ChEBI" id="CHEBI:85452"/>
        <dbReference type="ChEBI" id="CHEBI:85454"/>
        <dbReference type="EC" id="2.1.1.37"/>
    </reaction>
</comment>
<keyword evidence="5" id="KW-0680">Restriction system</keyword>
<dbReference type="PROSITE" id="PS51679">
    <property type="entry name" value="SAM_MT_C5"/>
    <property type="match status" value="1"/>
</dbReference>
<keyword evidence="4 7" id="KW-0949">S-adenosyl-L-methionine</keyword>
<sequence>MNLRYGSICSGIEAASVAWEPLGWKPVFFSEIEKHPSNVLRYHWPDIPNLGDFTAIAGKDHDIDVLVGGTPCQAFSVAGRRQSLEDDRGNLTLKFVELVHESDVPIAIWENVPGVLNTEDNAFGCLLSGLVGSDTTLVPLKDGGWPCFGMVAGPQRVVAWRVFDAQYQRVAQRRRRLFLVSFRTGDGRNPGAVLFEPESLPRDTAPRRKKGERIAPTITGGPPFSRTGNSRVESEAMVTGTFRMTAFGEYVADDSASTVKARDYKDATDLIAFNWQNAGNDGLAIVEDGTGPLDCSQTKAICFFDDEKRRMRVRRLMPIEGERLQGFPDNHTKYGRTKDGNEYELADGPRYMVIGNSMAVPCMAWIGRRIEKVLEATQYSK</sequence>
<dbReference type="Gene3D" id="3.40.50.150">
    <property type="entry name" value="Vaccinia Virus protein VP39"/>
    <property type="match status" value="1"/>
</dbReference>
<feature type="region of interest" description="Disordered" evidence="8">
    <location>
        <begin position="201"/>
        <end position="231"/>
    </location>
</feature>
<dbReference type="EMBL" id="AP026709">
    <property type="protein sequence ID" value="BDQ36351.1"/>
    <property type="molecule type" value="Genomic_DNA"/>
</dbReference>
<accession>A0ABM8AXW6</accession>
<evidence type="ECO:0000256" key="7">
    <source>
        <dbReference type="PROSITE-ProRule" id="PRU01016"/>
    </source>
</evidence>
<evidence type="ECO:0000313" key="9">
    <source>
        <dbReference type="EMBL" id="BDQ36351.1"/>
    </source>
</evidence>
<dbReference type="InterPro" id="IPR029063">
    <property type="entry name" value="SAM-dependent_MTases_sf"/>
</dbReference>
<dbReference type="SUPFAM" id="SSF53335">
    <property type="entry name" value="S-adenosyl-L-methionine-dependent methyltransferases"/>
    <property type="match status" value="1"/>
</dbReference>